<protein>
    <recommendedName>
        <fullName evidence="5">Complex 1 LYR protein domain-containing protein</fullName>
    </recommendedName>
</protein>
<feature type="domain" description="Complex 1 LYR protein" evidence="5">
    <location>
        <begin position="18"/>
        <end position="77"/>
    </location>
</feature>
<evidence type="ECO:0000256" key="3">
    <source>
        <dbReference type="ARBA" id="ARBA00023186"/>
    </source>
</evidence>
<dbReference type="Pfam" id="PF05347">
    <property type="entry name" value="Complex1_LYR"/>
    <property type="match status" value="1"/>
</dbReference>
<name>A0A507DXS3_9FUNG</name>
<evidence type="ECO:0000256" key="4">
    <source>
        <dbReference type="ARBA" id="ARBA00025715"/>
    </source>
</evidence>
<dbReference type="InterPro" id="IPR008011">
    <property type="entry name" value="Complex1_LYR_dom"/>
</dbReference>
<organism evidence="6 7">
    <name type="scientific">Powellomyces hirtus</name>
    <dbReference type="NCBI Taxonomy" id="109895"/>
    <lineage>
        <taxon>Eukaryota</taxon>
        <taxon>Fungi</taxon>
        <taxon>Fungi incertae sedis</taxon>
        <taxon>Chytridiomycota</taxon>
        <taxon>Chytridiomycota incertae sedis</taxon>
        <taxon>Chytridiomycetes</taxon>
        <taxon>Spizellomycetales</taxon>
        <taxon>Powellomycetaceae</taxon>
        <taxon>Powellomyces</taxon>
    </lineage>
</organism>
<dbReference type="EMBL" id="QEAQ01000071">
    <property type="protein sequence ID" value="TPX56553.1"/>
    <property type="molecule type" value="Genomic_DNA"/>
</dbReference>
<comment type="subcellular location">
    <subcellularLocation>
        <location evidence="1">Mitochondrion matrix</location>
    </subcellularLocation>
</comment>
<dbReference type="GO" id="GO:0005759">
    <property type="term" value="C:mitochondrial matrix"/>
    <property type="evidence" value="ECO:0007669"/>
    <property type="project" value="UniProtKB-SubCell"/>
</dbReference>
<accession>A0A507DXS3</accession>
<sequence>MSVAAAAEKIRRTGLQRDVSDLYRALLRAVRKKPEESRAHFYHHIKSQFRRDAAAVSPRDISTIEYMLRRGRRQLEMLQNEAVVDVGQR</sequence>
<proteinExistence type="inferred from homology"/>
<dbReference type="Proteomes" id="UP000318582">
    <property type="component" value="Unassembled WGS sequence"/>
</dbReference>
<keyword evidence="2" id="KW-0496">Mitochondrion</keyword>
<reference evidence="6 7" key="1">
    <citation type="journal article" date="2019" name="Sci. Rep.">
        <title>Comparative genomics of chytrid fungi reveal insights into the obligate biotrophic and pathogenic lifestyle of Synchytrium endobioticum.</title>
        <authorList>
            <person name="van de Vossenberg B.T.L.H."/>
            <person name="Warris S."/>
            <person name="Nguyen H.D.T."/>
            <person name="van Gent-Pelzer M.P.E."/>
            <person name="Joly D.L."/>
            <person name="van de Geest H.C."/>
            <person name="Bonants P.J.M."/>
            <person name="Smith D.S."/>
            <person name="Levesque C.A."/>
            <person name="van der Lee T.A.J."/>
        </authorList>
    </citation>
    <scope>NUCLEOTIDE SEQUENCE [LARGE SCALE GENOMIC DNA]</scope>
    <source>
        <strain evidence="6 7">CBS 809.83</strain>
    </source>
</reference>
<dbReference type="STRING" id="109895.A0A507DXS3"/>
<dbReference type="AlphaFoldDB" id="A0A507DXS3"/>
<evidence type="ECO:0000259" key="5">
    <source>
        <dbReference type="Pfam" id="PF05347"/>
    </source>
</evidence>
<evidence type="ECO:0000256" key="1">
    <source>
        <dbReference type="ARBA" id="ARBA00004305"/>
    </source>
</evidence>
<comment type="caution">
    <text evidence="6">The sequence shown here is derived from an EMBL/GenBank/DDBJ whole genome shotgun (WGS) entry which is preliminary data.</text>
</comment>
<evidence type="ECO:0000313" key="6">
    <source>
        <dbReference type="EMBL" id="TPX56553.1"/>
    </source>
</evidence>
<evidence type="ECO:0000313" key="7">
    <source>
        <dbReference type="Proteomes" id="UP000318582"/>
    </source>
</evidence>
<dbReference type="GO" id="GO:0034553">
    <property type="term" value="P:mitochondrial respiratory chain complex II assembly"/>
    <property type="evidence" value="ECO:0007669"/>
    <property type="project" value="InterPro"/>
</dbReference>
<dbReference type="CDD" id="cd20268">
    <property type="entry name" value="Complex1_LYR_SDHAF1_LYRM8"/>
    <property type="match status" value="1"/>
</dbReference>
<dbReference type="PANTHER" id="PTHR13675">
    <property type="entry name" value="LYR MOTIF-CONTAINING PROTEIN 2"/>
    <property type="match status" value="1"/>
</dbReference>
<evidence type="ECO:0000256" key="2">
    <source>
        <dbReference type="ARBA" id="ARBA00023128"/>
    </source>
</evidence>
<keyword evidence="7" id="KW-1185">Reference proteome</keyword>
<keyword evidence="3" id="KW-0143">Chaperone</keyword>
<gene>
    <name evidence="6" type="ORF">PhCBS80983_g04463</name>
</gene>
<dbReference type="PANTHER" id="PTHR13675:SF1">
    <property type="entry name" value="SUCCINATE DEHYDROGENASE ASSEMBLY FACTOR 1, MITOCHONDRIAL"/>
    <property type="match status" value="1"/>
</dbReference>
<dbReference type="InterPro" id="IPR045295">
    <property type="entry name" value="Complex1_LYR_SDHAF1_LYRM8"/>
</dbReference>
<comment type="similarity">
    <text evidence="4">Belongs to the complex I LYR family. SDHAF1 subfamily.</text>
</comment>